<organism evidence="2 3">
    <name type="scientific">Zeaxanthinibacter enoshimensis</name>
    <dbReference type="NCBI Taxonomy" id="392009"/>
    <lineage>
        <taxon>Bacteria</taxon>
        <taxon>Pseudomonadati</taxon>
        <taxon>Bacteroidota</taxon>
        <taxon>Flavobacteriia</taxon>
        <taxon>Flavobacteriales</taxon>
        <taxon>Flavobacteriaceae</taxon>
        <taxon>Zeaxanthinibacter</taxon>
    </lineage>
</organism>
<name>A0A4R6TID1_9FLAO</name>
<dbReference type="AlphaFoldDB" id="A0A4R6TID1"/>
<keyword evidence="1" id="KW-1133">Transmembrane helix</keyword>
<reference evidence="2 3" key="1">
    <citation type="submission" date="2019-03" db="EMBL/GenBank/DDBJ databases">
        <title>Genomic Encyclopedia of Archaeal and Bacterial Type Strains, Phase II (KMG-II): from individual species to whole genera.</title>
        <authorList>
            <person name="Goeker M."/>
        </authorList>
    </citation>
    <scope>NUCLEOTIDE SEQUENCE [LARGE SCALE GENOMIC DNA]</scope>
    <source>
        <strain evidence="2 3">DSM 18435</strain>
    </source>
</reference>
<feature type="transmembrane region" description="Helical" evidence="1">
    <location>
        <begin position="6"/>
        <end position="25"/>
    </location>
</feature>
<evidence type="ECO:0000313" key="2">
    <source>
        <dbReference type="EMBL" id="TDQ30584.1"/>
    </source>
</evidence>
<accession>A0A4R6TID1</accession>
<evidence type="ECO:0000256" key="1">
    <source>
        <dbReference type="SAM" id="Phobius"/>
    </source>
</evidence>
<dbReference type="Proteomes" id="UP000295468">
    <property type="component" value="Unassembled WGS sequence"/>
</dbReference>
<keyword evidence="3" id="KW-1185">Reference proteome</keyword>
<feature type="transmembrane region" description="Helical" evidence="1">
    <location>
        <begin position="79"/>
        <end position="103"/>
    </location>
</feature>
<evidence type="ECO:0000313" key="3">
    <source>
        <dbReference type="Proteomes" id="UP000295468"/>
    </source>
</evidence>
<sequence>MIVPNIEIVSIAVILLIAAPILWYSQRNSSKGSFTFSQLIKNLNHSLKFQFLIGLILALIALIFKIASVEPIEYFAGILYTYLVVGLFFYLPTLGMLNLILLLGKWINK</sequence>
<comment type="caution">
    <text evidence="2">The sequence shown here is derived from an EMBL/GenBank/DDBJ whole genome shotgun (WGS) entry which is preliminary data.</text>
</comment>
<feature type="transmembrane region" description="Helical" evidence="1">
    <location>
        <begin position="46"/>
        <end position="67"/>
    </location>
</feature>
<dbReference type="EMBL" id="SNYI01000002">
    <property type="protein sequence ID" value="TDQ30584.1"/>
    <property type="molecule type" value="Genomic_DNA"/>
</dbReference>
<gene>
    <name evidence="2" type="ORF">CLV82_1269</name>
</gene>
<protein>
    <submittedName>
        <fullName evidence="2">Uncharacterized protein</fullName>
    </submittedName>
</protein>
<keyword evidence="1" id="KW-0812">Transmembrane</keyword>
<proteinExistence type="predicted"/>
<keyword evidence="1" id="KW-0472">Membrane</keyword>